<dbReference type="VEuPathDB" id="TrichDB:TRFO_36959"/>
<feature type="compositionally biased region" description="Polar residues" evidence="2">
    <location>
        <begin position="1"/>
        <end position="13"/>
    </location>
</feature>
<feature type="region of interest" description="Disordered" evidence="2">
    <location>
        <begin position="1"/>
        <end position="72"/>
    </location>
</feature>
<name>A0A1J4JC73_9EUKA</name>
<dbReference type="RefSeq" id="XP_068349939.1">
    <property type="nucleotide sequence ID" value="XM_068511148.1"/>
</dbReference>
<evidence type="ECO:0000256" key="2">
    <source>
        <dbReference type="SAM" id="MobiDB-lite"/>
    </source>
</evidence>
<dbReference type="PANTHER" id="PTHR47026">
    <property type="entry name" value="PIGMENTOSA GTPASE REGULATOR-LIKE PROTEIN, PUTATIVE-RELATED"/>
    <property type="match status" value="1"/>
</dbReference>
<keyword evidence="1" id="KW-0175">Coiled coil</keyword>
<feature type="compositionally biased region" description="Basic and acidic residues" evidence="2">
    <location>
        <begin position="47"/>
        <end position="71"/>
    </location>
</feature>
<dbReference type="GeneID" id="94845852"/>
<accession>A0A1J4JC73</accession>
<organism evidence="3 4">
    <name type="scientific">Tritrichomonas foetus</name>
    <dbReference type="NCBI Taxonomy" id="1144522"/>
    <lineage>
        <taxon>Eukaryota</taxon>
        <taxon>Metamonada</taxon>
        <taxon>Parabasalia</taxon>
        <taxon>Tritrichomonadida</taxon>
        <taxon>Tritrichomonadidae</taxon>
        <taxon>Tritrichomonas</taxon>
    </lineage>
</organism>
<comment type="caution">
    <text evidence="3">The sequence shown here is derived from an EMBL/GenBank/DDBJ whole genome shotgun (WGS) entry which is preliminary data.</text>
</comment>
<reference evidence="3" key="1">
    <citation type="submission" date="2016-10" db="EMBL/GenBank/DDBJ databases">
        <authorList>
            <person name="Benchimol M."/>
            <person name="Almeida L.G."/>
            <person name="Vasconcelos A.T."/>
            <person name="Perreira-Neves A."/>
            <person name="Rosa I.A."/>
            <person name="Tasca T."/>
            <person name="Bogo M.R."/>
            <person name="de Souza W."/>
        </authorList>
    </citation>
    <scope>NUCLEOTIDE SEQUENCE [LARGE SCALE GENOMIC DNA]</scope>
    <source>
        <strain evidence="3">K</strain>
    </source>
</reference>
<keyword evidence="4" id="KW-1185">Reference proteome</keyword>
<evidence type="ECO:0000313" key="4">
    <source>
        <dbReference type="Proteomes" id="UP000179807"/>
    </source>
</evidence>
<dbReference type="AlphaFoldDB" id="A0A1J4JC73"/>
<evidence type="ECO:0000256" key="1">
    <source>
        <dbReference type="SAM" id="Coils"/>
    </source>
</evidence>
<sequence length="437" mass="51124">MMINDSITVLTNTDSKKGEIENSDSYSFEEEEETNQNIEQQQDDDNDNKTNDKPDEGGEKNYDSSENKNNEENQMSTFVTETSKSNLIQAVDISENDDDFDNNQRESRESEIAQIEPIDPAEIESALNSLLKYQTIPPEHYYDAVVQLINHRRIDHLEVSDYRTAEKLDKALDLMNKSIEELQKKQIEMDREQSLNNRFESLQNKLDEINDKYDSKIQQLQATLDEKLNDLTNQQEFQIYQFKEKWQNPDFLKQFDRPSKRLLTMRHLEKRMALSKRYEEAKKTKMQADKLQANEEAAMQKQMEEIMKTDFLKLRATQQQEVDKMARRTDALIEELELQREREIAPVKIAIKQFDIKKNAVTAKKVITVPKTPAQLQMINQNKIAPKTPKTAARIIKYRNECQADLAISPIDDEQFCKMMNLTNRQKKRAKSSLPPL</sequence>
<gene>
    <name evidence="3" type="ORF">TRFO_36959</name>
</gene>
<feature type="coiled-coil region" evidence="1">
    <location>
        <begin position="165"/>
        <end position="230"/>
    </location>
</feature>
<evidence type="ECO:0000313" key="3">
    <source>
        <dbReference type="EMBL" id="OHS96802.1"/>
    </source>
</evidence>
<dbReference type="OrthoDB" id="10666084at2759"/>
<feature type="region of interest" description="Disordered" evidence="2">
    <location>
        <begin position="91"/>
        <end position="112"/>
    </location>
</feature>
<proteinExistence type="predicted"/>
<dbReference type="PANTHER" id="PTHR47026:SF2">
    <property type="entry name" value="FLAGELLAR ASSOCIATED PROTEIN"/>
    <property type="match status" value="1"/>
</dbReference>
<feature type="compositionally biased region" description="Basic and acidic residues" evidence="2">
    <location>
        <begin position="102"/>
        <end position="111"/>
    </location>
</feature>
<protein>
    <submittedName>
        <fullName evidence="3">Uncharacterized protein</fullName>
    </submittedName>
</protein>
<dbReference type="EMBL" id="MLAK01001151">
    <property type="protein sequence ID" value="OHS96802.1"/>
    <property type="molecule type" value="Genomic_DNA"/>
</dbReference>
<dbReference type="Proteomes" id="UP000179807">
    <property type="component" value="Unassembled WGS sequence"/>
</dbReference>